<dbReference type="STRING" id="743718.Isova_0468"/>
<dbReference type="Pfam" id="PF00296">
    <property type="entry name" value="Bac_luciferase"/>
    <property type="match status" value="1"/>
</dbReference>
<accession>F6FU69</accession>
<dbReference type="RefSeq" id="WP_013837660.1">
    <property type="nucleotide sequence ID" value="NC_015588.1"/>
</dbReference>
<keyword evidence="1" id="KW-0560">Oxidoreductase</keyword>
<dbReference type="InterPro" id="IPR023907">
    <property type="entry name" value="Non-F420_Flavin_OxRdtase"/>
</dbReference>
<dbReference type="EMBL" id="CP002810">
    <property type="protein sequence ID" value="AEG43265.1"/>
    <property type="molecule type" value="Genomic_DNA"/>
</dbReference>
<dbReference type="InterPro" id="IPR050564">
    <property type="entry name" value="F420-G6PD/mer"/>
</dbReference>
<dbReference type="PANTHER" id="PTHR43244:SF1">
    <property type="entry name" value="5,10-METHYLENETETRAHYDROMETHANOPTERIN REDUCTASE"/>
    <property type="match status" value="1"/>
</dbReference>
<evidence type="ECO:0000256" key="1">
    <source>
        <dbReference type="ARBA" id="ARBA00023002"/>
    </source>
</evidence>
<evidence type="ECO:0000259" key="2">
    <source>
        <dbReference type="Pfam" id="PF00296"/>
    </source>
</evidence>
<dbReference type="SUPFAM" id="SSF51679">
    <property type="entry name" value="Bacterial luciferase-like"/>
    <property type="match status" value="1"/>
</dbReference>
<dbReference type="InterPro" id="IPR011251">
    <property type="entry name" value="Luciferase-like_dom"/>
</dbReference>
<dbReference type="InterPro" id="IPR036661">
    <property type="entry name" value="Luciferase-like_sf"/>
</dbReference>
<reference evidence="3 4" key="1">
    <citation type="submission" date="2011-05" db="EMBL/GenBank/DDBJ databases">
        <title>Complete sequence of Isoptericola variabilis 225.</title>
        <authorList>
            <consortium name="US DOE Joint Genome Institute"/>
            <person name="Lucas S."/>
            <person name="Han J."/>
            <person name="Lapidus A."/>
            <person name="Cheng J.-F."/>
            <person name="Goodwin L."/>
            <person name="Pitluck S."/>
            <person name="Peters L."/>
            <person name="Mikhailova N."/>
            <person name="Zeytun A."/>
            <person name="Han C."/>
            <person name="Tapia R."/>
            <person name="Land M."/>
            <person name="Hauser L."/>
            <person name="Kyrpides N."/>
            <person name="Ivanova N."/>
            <person name="Pagani I."/>
            <person name="Siebers A."/>
            <person name="Allgaier M."/>
            <person name="Thelen M."/>
            <person name="Hugenholtz P."/>
            <person name="Gladden J."/>
            <person name="Woyke T."/>
        </authorList>
    </citation>
    <scope>NUCLEOTIDE SEQUENCE [LARGE SCALE GENOMIC DNA]</scope>
    <source>
        <strain evidence="4">225</strain>
    </source>
</reference>
<dbReference type="PANTHER" id="PTHR43244">
    <property type="match status" value="1"/>
</dbReference>
<dbReference type="Gene3D" id="3.20.20.30">
    <property type="entry name" value="Luciferase-like domain"/>
    <property type="match status" value="1"/>
</dbReference>
<dbReference type="eggNOG" id="COG2141">
    <property type="taxonomic scope" value="Bacteria"/>
</dbReference>
<dbReference type="GO" id="GO:0016705">
    <property type="term" value="F:oxidoreductase activity, acting on paired donors, with incorporation or reduction of molecular oxygen"/>
    <property type="evidence" value="ECO:0007669"/>
    <property type="project" value="InterPro"/>
</dbReference>
<feature type="domain" description="Luciferase-like" evidence="2">
    <location>
        <begin position="9"/>
        <end position="292"/>
    </location>
</feature>
<evidence type="ECO:0000313" key="3">
    <source>
        <dbReference type="EMBL" id="AEG43265.1"/>
    </source>
</evidence>
<dbReference type="Proteomes" id="UP000009236">
    <property type="component" value="Chromosome"/>
</dbReference>
<dbReference type="CDD" id="cd01097">
    <property type="entry name" value="Tetrahydromethanopterin_reductase"/>
    <property type="match status" value="1"/>
</dbReference>
<proteinExistence type="predicted"/>
<sequence length="341" mass="36408">MVTVGFHASHEQIAPGPLLAAAQRAQQAGFDAAMCSDHLAPWSVRQGESGFAWSWLGAALATTELPFGVVTAPGQRYHPVIVAQAVATLGAMFPGRFWAALGSGEAMNEHVTGDRWPTKAERDERLRECVEVMRALLAGEEVTHHGRVTVDRARVWSLPEVPPRLVGAAVTPATARRHADWADGLVTVNQPVETLRQVVAEYRDAGGRGDLALQVHVAWGTSDEAAFAVAHDQWRSNLLPPAVNWDLETPEQYDAVGELVRPEAVRGSVLVDHDAERLADRVAELVACGFDQVYLHHVGKEQDAFLDVAASTLLPRLRDVAGAAPRGTATGATAASTGGAA</sequence>
<gene>
    <name evidence="3" type="ordered locus">Isova_0468</name>
</gene>
<keyword evidence="4" id="KW-1185">Reference proteome</keyword>
<dbReference type="InterPro" id="IPR019945">
    <property type="entry name" value="F420_G6P_DH-rel"/>
</dbReference>
<protein>
    <submittedName>
        <fullName evidence="3">F420-dependent oxidoreductase, G6PDH family</fullName>
    </submittedName>
</protein>
<organism evidence="4">
    <name type="scientific">Isoptericola variabilis (strain 225)</name>
    <dbReference type="NCBI Taxonomy" id="743718"/>
    <lineage>
        <taxon>Bacteria</taxon>
        <taxon>Bacillati</taxon>
        <taxon>Actinomycetota</taxon>
        <taxon>Actinomycetes</taxon>
        <taxon>Micrococcales</taxon>
        <taxon>Promicromonosporaceae</taxon>
        <taxon>Isoptericola</taxon>
    </lineage>
</organism>
<dbReference type="KEGG" id="iva:Isova_0468"/>
<dbReference type="NCBIfam" id="TIGR03557">
    <property type="entry name" value="F420_G6P_family"/>
    <property type="match status" value="1"/>
</dbReference>
<dbReference type="NCBIfam" id="TIGR03885">
    <property type="entry name" value="flavin_revert"/>
    <property type="match status" value="1"/>
</dbReference>
<name>F6FU69_ISOV2</name>
<dbReference type="AlphaFoldDB" id="F6FU69"/>
<evidence type="ECO:0000313" key="4">
    <source>
        <dbReference type="Proteomes" id="UP000009236"/>
    </source>
</evidence>
<dbReference type="HOGENOM" id="CLU_027853_4_0_11"/>